<evidence type="ECO:0000313" key="3">
    <source>
        <dbReference type="Proteomes" id="UP001362999"/>
    </source>
</evidence>
<feature type="transmembrane region" description="Helical" evidence="1">
    <location>
        <begin position="44"/>
        <end position="61"/>
    </location>
</feature>
<proteinExistence type="predicted"/>
<gene>
    <name evidence="2" type="ORF">R3P38DRAFT_1051655</name>
</gene>
<reference evidence="2 3" key="1">
    <citation type="journal article" date="2024" name="J Genomics">
        <title>Draft genome sequencing and assembly of Favolaschia claudopus CIRM-BRFM 2984 isolated from oak limbs.</title>
        <authorList>
            <person name="Navarro D."/>
            <person name="Drula E."/>
            <person name="Chaduli D."/>
            <person name="Cazenave R."/>
            <person name="Ahrendt S."/>
            <person name="Wang J."/>
            <person name="Lipzen A."/>
            <person name="Daum C."/>
            <person name="Barry K."/>
            <person name="Grigoriev I.V."/>
            <person name="Favel A."/>
            <person name="Rosso M.N."/>
            <person name="Martin F."/>
        </authorList>
    </citation>
    <scope>NUCLEOTIDE SEQUENCE [LARGE SCALE GENOMIC DNA]</scope>
    <source>
        <strain evidence="2 3">CIRM-BRFM 2984</strain>
    </source>
</reference>
<feature type="transmembrane region" description="Helical" evidence="1">
    <location>
        <begin position="19"/>
        <end position="37"/>
    </location>
</feature>
<comment type="caution">
    <text evidence="2">The sequence shown here is derived from an EMBL/GenBank/DDBJ whole genome shotgun (WGS) entry which is preliminary data.</text>
</comment>
<accession>A0AAW0BFE5</accession>
<sequence length="95" mass="10419">MRTHAHPGKDLQPPPNVPILFEVSWIGTPIFFGPIFFGPLKELLGFYIGFYAFLAYFAPAGPASACYDRRTIDGGLDLHPSVVSTDDGQNSFTLD</sequence>
<evidence type="ECO:0000313" key="2">
    <source>
        <dbReference type="EMBL" id="KAK7024792.1"/>
    </source>
</evidence>
<dbReference type="EMBL" id="JAWWNJ010000034">
    <property type="protein sequence ID" value="KAK7024792.1"/>
    <property type="molecule type" value="Genomic_DNA"/>
</dbReference>
<keyword evidence="1" id="KW-0812">Transmembrane</keyword>
<keyword evidence="3" id="KW-1185">Reference proteome</keyword>
<protein>
    <submittedName>
        <fullName evidence="2">Uncharacterized protein</fullName>
    </submittedName>
</protein>
<dbReference type="AlphaFoldDB" id="A0AAW0BFE5"/>
<organism evidence="2 3">
    <name type="scientific">Favolaschia claudopus</name>
    <dbReference type="NCBI Taxonomy" id="2862362"/>
    <lineage>
        <taxon>Eukaryota</taxon>
        <taxon>Fungi</taxon>
        <taxon>Dikarya</taxon>
        <taxon>Basidiomycota</taxon>
        <taxon>Agaricomycotina</taxon>
        <taxon>Agaricomycetes</taxon>
        <taxon>Agaricomycetidae</taxon>
        <taxon>Agaricales</taxon>
        <taxon>Marasmiineae</taxon>
        <taxon>Mycenaceae</taxon>
        <taxon>Favolaschia</taxon>
    </lineage>
</organism>
<dbReference type="Proteomes" id="UP001362999">
    <property type="component" value="Unassembled WGS sequence"/>
</dbReference>
<keyword evidence="1" id="KW-0472">Membrane</keyword>
<evidence type="ECO:0000256" key="1">
    <source>
        <dbReference type="SAM" id="Phobius"/>
    </source>
</evidence>
<keyword evidence="1" id="KW-1133">Transmembrane helix</keyword>
<name>A0AAW0BFE5_9AGAR</name>